<keyword evidence="4" id="KW-1185">Reference proteome</keyword>
<accession>A0ABW9KMX5</accession>
<reference evidence="3 4" key="1">
    <citation type="submission" date="2024-12" db="EMBL/GenBank/DDBJ databases">
        <authorList>
            <person name="Lee Y."/>
        </authorList>
    </citation>
    <scope>NUCLEOTIDE SEQUENCE [LARGE SCALE GENOMIC DNA]</scope>
    <source>
        <strain evidence="3 4">03SUJ4</strain>
    </source>
</reference>
<name>A0ABW9KMX5_9BACT</name>
<evidence type="ECO:0000313" key="3">
    <source>
        <dbReference type="EMBL" id="MFN2976888.1"/>
    </source>
</evidence>
<comment type="caution">
    <text evidence="3">The sequence shown here is derived from an EMBL/GenBank/DDBJ whole genome shotgun (WGS) entry which is preliminary data.</text>
</comment>
<dbReference type="Pfam" id="PF13601">
    <property type="entry name" value="HTH_34"/>
    <property type="match status" value="1"/>
</dbReference>
<evidence type="ECO:0000313" key="4">
    <source>
        <dbReference type="Proteomes" id="UP001634747"/>
    </source>
</evidence>
<dbReference type="SMART" id="SM00418">
    <property type="entry name" value="HTH_ARSR"/>
    <property type="match status" value="1"/>
</dbReference>
<evidence type="ECO:0000259" key="2">
    <source>
        <dbReference type="SMART" id="SM00418"/>
    </source>
</evidence>
<gene>
    <name evidence="3" type="ORF">ACK2TP_14045</name>
</gene>
<dbReference type="Gene3D" id="1.10.10.10">
    <property type="entry name" value="Winged helix-like DNA-binding domain superfamily/Winged helix DNA-binding domain"/>
    <property type="match status" value="1"/>
</dbReference>
<dbReference type="EMBL" id="JBJYXY010000001">
    <property type="protein sequence ID" value="MFN2976888.1"/>
    <property type="molecule type" value="Genomic_DNA"/>
</dbReference>
<dbReference type="SMART" id="SM00347">
    <property type="entry name" value="HTH_MARR"/>
    <property type="match status" value="1"/>
</dbReference>
<sequence>MALKKRSEQEARTGEDGRFAYEGLDRVIHERARLGVLTALVTNRKGLTWNELKTMCSLTDGNLSRHLGILEGDGLVVQEKGESGNRPQTVVKVTPEGKKRYVSYLKTLEQVVKDAAAEATGRKLGFARG</sequence>
<dbReference type="InterPro" id="IPR000835">
    <property type="entry name" value="HTH_MarR-typ"/>
</dbReference>
<proteinExistence type="predicted"/>
<dbReference type="InterPro" id="IPR001845">
    <property type="entry name" value="HTH_ArsR_DNA-bd_dom"/>
</dbReference>
<dbReference type="Proteomes" id="UP001634747">
    <property type="component" value="Unassembled WGS sequence"/>
</dbReference>
<evidence type="ECO:0000259" key="1">
    <source>
        <dbReference type="SMART" id="SM00347"/>
    </source>
</evidence>
<dbReference type="InterPro" id="IPR036388">
    <property type="entry name" value="WH-like_DNA-bd_sf"/>
</dbReference>
<dbReference type="RefSeq" id="WP_263414931.1">
    <property type="nucleotide sequence ID" value="NZ_BAABBH010000001.1"/>
</dbReference>
<dbReference type="SUPFAM" id="SSF46785">
    <property type="entry name" value="Winged helix' DNA-binding domain"/>
    <property type="match status" value="1"/>
</dbReference>
<dbReference type="InterPro" id="IPR027395">
    <property type="entry name" value="WH_DNA-bd_dom"/>
</dbReference>
<organism evidence="3 4">
    <name type="scientific">Terriglobus aquaticus</name>
    <dbReference type="NCBI Taxonomy" id="940139"/>
    <lineage>
        <taxon>Bacteria</taxon>
        <taxon>Pseudomonadati</taxon>
        <taxon>Acidobacteriota</taxon>
        <taxon>Terriglobia</taxon>
        <taxon>Terriglobales</taxon>
        <taxon>Acidobacteriaceae</taxon>
        <taxon>Terriglobus</taxon>
    </lineage>
</organism>
<feature type="domain" description="HTH arsR-type" evidence="2">
    <location>
        <begin position="22"/>
        <end position="117"/>
    </location>
</feature>
<dbReference type="PANTHER" id="PTHR37318:SF1">
    <property type="entry name" value="BSL7504 PROTEIN"/>
    <property type="match status" value="1"/>
</dbReference>
<feature type="domain" description="HTH marR-type" evidence="1">
    <location>
        <begin position="22"/>
        <end position="124"/>
    </location>
</feature>
<protein>
    <submittedName>
        <fullName evidence="3">Transcriptional regulator</fullName>
    </submittedName>
</protein>
<dbReference type="PANTHER" id="PTHR37318">
    <property type="entry name" value="BSL7504 PROTEIN"/>
    <property type="match status" value="1"/>
</dbReference>
<dbReference type="InterPro" id="IPR036390">
    <property type="entry name" value="WH_DNA-bd_sf"/>
</dbReference>